<accession>A0A375IHK6</accession>
<proteinExistence type="predicted"/>
<dbReference type="Proteomes" id="UP000255505">
    <property type="component" value="Chromosome I"/>
</dbReference>
<gene>
    <name evidence="1" type="ORF">CT19425_80053</name>
</gene>
<name>A0A375IHK6_9BURK</name>
<organism evidence="1 2">
    <name type="scientific">Cupriavidus taiwanensis</name>
    <dbReference type="NCBI Taxonomy" id="164546"/>
    <lineage>
        <taxon>Bacteria</taxon>
        <taxon>Pseudomonadati</taxon>
        <taxon>Pseudomonadota</taxon>
        <taxon>Betaproteobacteria</taxon>
        <taxon>Burkholderiales</taxon>
        <taxon>Burkholderiaceae</taxon>
        <taxon>Cupriavidus</taxon>
    </lineage>
</organism>
<dbReference type="EMBL" id="LT991976">
    <property type="protein sequence ID" value="SPK72675.1"/>
    <property type="molecule type" value="Genomic_DNA"/>
</dbReference>
<dbReference type="AlphaFoldDB" id="A0A375IHK6"/>
<protein>
    <recommendedName>
        <fullName evidence="3">Resolvase/invertase-type recombinase catalytic domain-containing protein</fullName>
    </recommendedName>
</protein>
<evidence type="ECO:0008006" key="3">
    <source>
        <dbReference type="Google" id="ProtNLM"/>
    </source>
</evidence>
<evidence type="ECO:0000313" key="2">
    <source>
        <dbReference type="Proteomes" id="UP000255505"/>
    </source>
</evidence>
<evidence type="ECO:0000313" key="1">
    <source>
        <dbReference type="EMBL" id="SPK72675.1"/>
    </source>
</evidence>
<sequence length="99" mass="11247">MGGMDILVYDVSCWERFQDPDESASYDVRCKQAGVRVLYCGEQFENDGSPVSSTIKGVKRTMAGEYSIERDRTYCTVISYVCFWPNSAVGPSTRPRNRR</sequence>
<reference evidence="1 2" key="1">
    <citation type="submission" date="2018-01" db="EMBL/GenBank/DDBJ databases">
        <authorList>
            <person name="Gaut B.S."/>
            <person name="Morton B.R."/>
            <person name="Clegg M.T."/>
            <person name="Duvall M.R."/>
        </authorList>
    </citation>
    <scope>NUCLEOTIDE SEQUENCE [LARGE SCALE GENOMIC DNA]</scope>
    <source>
        <strain evidence="1">Cupriavidus taiwanensis LMG 19425</strain>
    </source>
</reference>